<keyword evidence="1" id="KW-1133">Transmembrane helix</keyword>
<dbReference type="InterPro" id="IPR025291">
    <property type="entry name" value="DUF4153"/>
</dbReference>
<gene>
    <name evidence="2" type="ORF">GJJ64_10245</name>
</gene>
<feature type="transmembrane region" description="Helical" evidence="1">
    <location>
        <begin position="150"/>
        <end position="171"/>
    </location>
</feature>
<feature type="transmembrane region" description="Helical" evidence="1">
    <location>
        <begin position="111"/>
        <end position="130"/>
    </location>
</feature>
<dbReference type="Pfam" id="PF13687">
    <property type="entry name" value="DUF4153"/>
    <property type="match status" value="1"/>
</dbReference>
<accession>A0A7K0FPL1</accession>
<keyword evidence="1" id="KW-0472">Membrane</keyword>
<name>A0A7K0FPL1_9SPHI</name>
<reference evidence="2 3" key="1">
    <citation type="submission" date="2019-11" db="EMBL/GenBank/DDBJ databases">
        <authorList>
            <person name="Cheng Q."/>
            <person name="Yang Z."/>
        </authorList>
    </citation>
    <scope>NUCLEOTIDE SEQUENCE [LARGE SCALE GENOMIC DNA]</scope>
    <source>
        <strain evidence="2 3">HX-22-1</strain>
    </source>
</reference>
<proteinExistence type="predicted"/>
<protein>
    <submittedName>
        <fullName evidence="2">DUF4153 domain-containing protein</fullName>
    </submittedName>
</protein>
<evidence type="ECO:0000313" key="2">
    <source>
        <dbReference type="EMBL" id="MRX47571.1"/>
    </source>
</evidence>
<keyword evidence="1" id="KW-0812">Transmembrane</keyword>
<evidence type="ECO:0000256" key="1">
    <source>
        <dbReference type="SAM" id="Phobius"/>
    </source>
</evidence>
<evidence type="ECO:0000313" key="3">
    <source>
        <dbReference type="Proteomes" id="UP000462931"/>
    </source>
</evidence>
<keyword evidence="3" id="KW-1185">Reference proteome</keyword>
<feature type="transmembrane region" description="Helical" evidence="1">
    <location>
        <begin position="53"/>
        <end position="73"/>
    </location>
</feature>
<dbReference type="EMBL" id="WKJI01000002">
    <property type="protein sequence ID" value="MRX47571.1"/>
    <property type="molecule type" value="Genomic_DNA"/>
</dbReference>
<sequence>MFLMKFPSLKQIGYTALAVFQRFPIPLLFAVLATSSLIALTVKDLDNTYNEELVKGAYIGNLGLALTLAFALFAEKRKLKNPIKIGVNIALIAFLFSLSFILNPFEKEAHILILLILAFAFHLMVSVAAFHKTEENQAFWQLNKSLFLRFLTSALYSAVLFIGLSIAILSIQVLFDTKWSESIYLRLWLFIVGIFNTLFFLSGVPKPLETLEEEQSYPKGLKIFTQYVLIPLASIYLLILLAYEGKILFEWHLPNGFVSILILGYAVFGMLSLLLVHPLRNLEENKWIKLFSKSFYLFLIPLIVLLVLAVYTRVSDYGITESRYVLIVLTLWLSFITLYFLIKGQEQIRMIPISLCVIALIISFGPWGLQSISRNSQQKRLSALLEIKATKERDQEIRNIVDYLHDYHGIMALQPFTKTSLSDIKTFFKNKNKKDSLNQYQNYQTKENTKDSVLKLLGLNPMYNPSMQGNFYNFSNKEKEVLSIEKASVLVTIENQSSFRDNKFKEITAFGKAFKICKENEQELYLVSGKEKLSLQLYKLGKQLLKRSYPIADKNYNTFEVPNKDLTLTQQWKGLNITTRIEEMGIEEENQKTTIIHYKVYVLIAP</sequence>
<organism evidence="2 3">
    <name type="scientific">Pedobacter puniceum</name>
    <dbReference type="NCBI Taxonomy" id="2666136"/>
    <lineage>
        <taxon>Bacteria</taxon>
        <taxon>Pseudomonadati</taxon>
        <taxon>Bacteroidota</taxon>
        <taxon>Sphingobacteriia</taxon>
        <taxon>Sphingobacteriales</taxon>
        <taxon>Sphingobacteriaceae</taxon>
        <taxon>Pedobacter</taxon>
    </lineage>
</organism>
<feature type="transmembrane region" description="Helical" evidence="1">
    <location>
        <begin position="12"/>
        <end position="33"/>
    </location>
</feature>
<feature type="transmembrane region" description="Helical" evidence="1">
    <location>
        <begin position="183"/>
        <end position="204"/>
    </location>
</feature>
<feature type="transmembrane region" description="Helical" evidence="1">
    <location>
        <begin position="255"/>
        <end position="275"/>
    </location>
</feature>
<feature type="transmembrane region" description="Helical" evidence="1">
    <location>
        <begin position="295"/>
        <end position="312"/>
    </location>
</feature>
<feature type="transmembrane region" description="Helical" evidence="1">
    <location>
        <begin position="349"/>
        <end position="369"/>
    </location>
</feature>
<dbReference type="AlphaFoldDB" id="A0A7K0FPL1"/>
<dbReference type="Proteomes" id="UP000462931">
    <property type="component" value="Unassembled WGS sequence"/>
</dbReference>
<feature type="transmembrane region" description="Helical" evidence="1">
    <location>
        <begin position="85"/>
        <end position="105"/>
    </location>
</feature>
<feature type="transmembrane region" description="Helical" evidence="1">
    <location>
        <begin position="324"/>
        <end position="342"/>
    </location>
</feature>
<feature type="transmembrane region" description="Helical" evidence="1">
    <location>
        <begin position="224"/>
        <end position="243"/>
    </location>
</feature>
<comment type="caution">
    <text evidence="2">The sequence shown here is derived from an EMBL/GenBank/DDBJ whole genome shotgun (WGS) entry which is preliminary data.</text>
</comment>